<comment type="subunit">
    <text evidence="1">Self-associates forming complexes of several hundred monomers.</text>
</comment>
<evidence type="ECO:0000256" key="5">
    <source>
        <dbReference type="ARBA" id="ARBA00025466"/>
    </source>
</evidence>
<evidence type="ECO:0000256" key="3">
    <source>
        <dbReference type="ARBA" id="ARBA00023015"/>
    </source>
</evidence>
<keyword evidence="3" id="KW-0805">Transcription regulation</keyword>
<feature type="domain" description="Myb/SANT-like DNA-binding" evidence="6">
    <location>
        <begin position="7"/>
        <end position="81"/>
    </location>
</feature>
<dbReference type="OrthoDB" id="6614412at2759"/>
<name>A0A8R2NWZ3_ACYPI</name>
<accession>A0A8R2NWZ3</accession>
<keyword evidence="4" id="KW-0804">Transcription</keyword>
<evidence type="ECO:0000313" key="7">
    <source>
        <dbReference type="EnsemblMetazoa" id="XP_029348224.1"/>
    </source>
</evidence>
<dbReference type="AlphaFoldDB" id="A0A8R2NWZ3"/>
<dbReference type="RefSeq" id="XP_029348224.1">
    <property type="nucleotide sequence ID" value="XM_029492364.1"/>
</dbReference>
<keyword evidence="8" id="KW-1185">Reference proteome</keyword>
<evidence type="ECO:0000256" key="4">
    <source>
        <dbReference type="ARBA" id="ARBA00023163"/>
    </source>
</evidence>
<organism evidence="7 8">
    <name type="scientific">Acyrthosiphon pisum</name>
    <name type="common">Pea aphid</name>
    <dbReference type="NCBI Taxonomy" id="7029"/>
    <lineage>
        <taxon>Eukaryota</taxon>
        <taxon>Metazoa</taxon>
        <taxon>Ecdysozoa</taxon>
        <taxon>Arthropoda</taxon>
        <taxon>Hexapoda</taxon>
        <taxon>Insecta</taxon>
        <taxon>Pterygota</taxon>
        <taxon>Neoptera</taxon>
        <taxon>Paraneoptera</taxon>
        <taxon>Hemiptera</taxon>
        <taxon>Sternorrhyncha</taxon>
        <taxon>Aphidomorpha</taxon>
        <taxon>Aphidoidea</taxon>
        <taxon>Aphididae</taxon>
        <taxon>Macrosiphini</taxon>
        <taxon>Acyrthosiphon</taxon>
    </lineage>
</organism>
<evidence type="ECO:0000256" key="2">
    <source>
        <dbReference type="ARBA" id="ARBA00016807"/>
    </source>
</evidence>
<proteinExistence type="predicted"/>
<dbReference type="Proteomes" id="UP000007819">
    <property type="component" value="Unassembled WGS sequence"/>
</dbReference>
<comment type="function">
    <text evidence="5">Involved in transvection phenomena (= synapsis-dependent gene expression), where the synaptic pairing of chromosomes carrying genes with which zeste interacts influences the expression of these genes. Zeste binds to DNA and stimulates transcription from a nearby promoter.</text>
</comment>
<dbReference type="EnsemblMetazoa" id="XM_029492364.1">
    <property type="protein sequence ID" value="XP_029348224.1"/>
    <property type="gene ID" value="LOC115034863"/>
</dbReference>
<sequence>MEAKKKSKSVTYEQKQLLIDFVHKHPKLNTKKFGPSFTMKDSQLLWQNITSTLNQTIGPKKTWVEWRKCFQYLKSAAKQKIPSKSHYNKTGGGEKQDEECIDQADEQLLDILGHTAIHGHDTVTESTCTVSFLSDNTDNVIGTADEVDIDIEELISVNMPAEEDTNNLNFITISVNSNNSDEQESTEKAIESDPFDQFIGTVKKKSLDKPFEDINLQNAHNKYTTHSPHLVIIHVISYSLTMVNFLRGHHIHMCCLRPTNIIQHNKCYVHTNPYYSVIFKIRAN</sequence>
<dbReference type="KEGG" id="api:115034863"/>
<evidence type="ECO:0000313" key="8">
    <source>
        <dbReference type="Proteomes" id="UP000007819"/>
    </source>
</evidence>
<dbReference type="Pfam" id="PF13873">
    <property type="entry name" value="Myb_DNA-bind_5"/>
    <property type="match status" value="1"/>
</dbReference>
<reference evidence="8" key="1">
    <citation type="submission" date="2010-06" db="EMBL/GenBank/DDBJ databases">
        <authorList>
            <person name="Jiang H."/>
            <person name="Abraham K."/>
            <person name="Ali S."/>
            <person name="Alsbrooks S.L."/>
            <person name="Anim B.N."/>
            <person name="Anosike U.S."/>
            <person name="Attaway T."/>
            <person name="Bandaranaike D.P."/>
            <person name="Battles P.K."/>
            <person name="Bell S.N."/>
            <person name="Bell A.V."/>
            <person name="Beltran B."/>
            <person name="Bickham C."/>
            <person name="Bustamante Y."/>
            <person name="Caleb T."/>
            <person name="Canada A."/>
            <person name="Cardenas V."/>
            <person name="Carter K."/>
            <person name="Chacko J."/>
            <person name="Chandrabose M.N."/>
            <person name="Chavez D."/>
            <person name="Chavez A."/>
            <person name="Chen L."/>
            <person name="Chu H.-S."/>
            <person name="Claassen K.J."/>
            <person name="Cockrell R."/>
            <person name="Collins M."/>
            <person name="Cooper J.A."/>
            <person name="Cree A."/>
            <person name="Curry S.M."/>
            <person name="Da Y."/>
            <person name="Dao M.D."/>
            <person name="Das B."/>
            <person name="Davila M.-L."/>
            <person name="Davy-Carroll L."/>
            <person name="Denson S."/>
            <person name="Dinh H."/>
            <person name="Ebong V.E."/>
            <person name="Edwards J.R."/>
            <person name="Egan A."/>
            <person name="El-Daye J."/>
            <person name="Escobedo L."/>
            <person name="Fernandez S."/>
            <person name="Fernando P.R."/>
            <person name="Flagg N."/>
            <person name="Forbes L.D."/>
            <person name="Fowler R.G."/>
            <person name="Fu Q."/>
            <person name="Gabisi R.A."/>
            <person name="Ganer J."/>
            <person name="Garbino Pronczuk A."/>
            <person name="Garcia R.M."/>
            <person name="Garner T."/>
            <person name="Garrett T.E."/>
            <person name="Gonzalez D.A."/>
            <person name="Hamid H."/>
            <person name="Hawkins E.S."/>
            <person name="Hirani K."/>
            <person name="Hogues M.E."/>
            <person name="Hollins B."/>
            <person name="Hsiao C.-H."/>
            <person name="Jabil R."/>
            <person name="James M.L."/>
            <person name="Jhangiani S.N."/>
            <person name="Johnson B."/>
            <person name="Johnson Q."/>
            <person name="Joshi V."/>
            <person name="Kalu J.B."/>
            <person name="Kam C."/>
            <person name="Kashfia A."/>
            <person name="Keebler J."/>
            <person name="Kisamo H."/>
            <person name="Kovar C.L."/>
            <person name="Lago L.A."/>
            <person name="Lai C.-Y."/>
            <person name="Laidlaw J."/>
            <person name="Lara F."/>
            <person name="Le T.-K."/>
            <person name="Lee S.L."/>
            <person name="Legall F.H."/>
            <person name="Lemon S.J."/>
            <person name="Lewis L.R."/>
            <person name="Li B."/>
            <person name="Liu Y."/>
            <person name="Liu Y.-S."/>
            <person name="Lopez J."/>
            <person name="Lozado R.J."/>
            <person name="Lu J."/>
            <person name="Madu R.C."/>
            <person name="Maheshwari M."/>
            <person name="Maheshwari R."/>
            <person name="Malloy K."/>
            <person name="Martinez E."/>
            <person name="Mathew T."/>
            <person name="Mercado I.C."/>
            <person name="Mercado C."/>
            <person name="Meyer B."/>
            <person name="Montgomery K."/>
            <person name="Morgan M.B."/>
            <person name="Munidasa M."/>
            <person name="Nazareth L.V."/>
            <person name="Nelson J."/>
            <person name="Ng B.M."/>
            <person name="Nguyen N.B."/>
            <person name="Nguyen P.Q."/>
            <person name="Nguyen T."/>
            <person name="Obregon M."/>
            <person name="Okwuonu G.O."/>
            <person name="Onwere C.G."/>
            <person name="Orozco G."/>
            <person name="Parra A."/>
            <person name="Patel S."/>
            <person name="Patil S."/>
            <person name="Perez A."/>
            <person name="Perez Y."/>
            <person name="Pham C."/>
            <person name="Primus E.L."/>
            <person name="Pu L.-L."/>
            <person name="Puazo M."/>
            <person name="Qin X."/>
            <person name="Quiroz J.B."/>
            <person name="Reese J."/>
            <person name="Richards S."/>
            <person name="Rives C.M."/>
            <person name="Robberts R."/>
            <person name="Ruiz S.J."/>
            <person name="Ruiz M.J."/>
            <person name="Santibanez J."/>
            <person name="Schneider B.W."/>
            <person name="Sisson I."/>
            <person name="Smith M."/>
            <person name="Sodergren E."/>
            <person name="Song X.-Z."/>
            <person name="Song B.B."/>
            <person name="Summersgill H."/>
            <person name="Thelus R."/>
            <person name="Thornton R.D."/>
            <person name="Trejos Z.Y."/>
            <person name="Usmani K."/>
            <person name="Vattathil S."/>
            <person name="Villasana D."/>
            <person name="Walker D.L."/>
            <person name="Wang S."/>
            <person name="Wang K."/>
            <person name="White C.S."/>
            <person name="Williams A.C."/>
            <person name="Williamson J."/>
            <person name="Wilson K."/>
            <person name="Woghiren I.O."/>
            <person name="Woodworth J.R."/>
            <person name="Worley K.C."/>
            <person name="Wright R.A."/>
            <person name="Wu W."/>
            <person name="Young L."/>
            <person name="Zhang L."/>
            <person name="Zhang J."/>
            <person name="Zhu Y."/>
            <person name="Muzny D.M."/>
            <person name="Weinstock G."/>
            <person name="Gibbs R.A."/>
        </authorList>
    </citation>
    <scope>NUCLEOTIDE SEQUENCE [LARGE SCALE GENOMIC DNA]</scope>
    <source>
        <strain evidence="8">LSR1</strain>
    </source>
</reference>
<evidence type="ECO:0000256" key="1">
    <source>
        <dbReference type="ARBA" id="ARBA00011764"/>
    </source>
</evidence>
<evidence type="ECO:0000259" key="6">
    <source>
        <dbReference type="Pfam" id="PF13873"/>
    </source>
</evidence>
<protein>
    <recommendedName>
        <fullName evidence="2">Regulatory protein zeste</fullName>
    </recommendedName>
</protein>
<dbReference type="GeneID" id="115034863"/>
<dbReference type="InterPro" id="IPR028002">
    <property type="entry name" value="Myb_DNA-bind_5"/>
</dbReference>
<reference evidence="7" key="2">
    <citation type="submission" date="2022-06" db="UniProtKB">
        <authorList>
            <consortium name="EnsemblMetazoa"/>
        </authorList>
    </citation>
    <scope>IDENTIFICATION</scope>
</reference>